<accession>A0A0K1PZP6</accession>
<dbReference type="Pfam" id="PF02770">
    <property type="entry name" value="Acyl-CoA_dh_M"/>
    <property type="match status" value="1"/>
</dbReference>
<dbReference type="STRING" id="1391654.AKJ09_05662"/>
<name>A0A0K1PZP6_9BACT</name>
<dbReference type="Proteomes" id="UP000064967">
    <property type="component" value="Chromosome"/>
</dbReference>
<dbReference type="AlphaFoldDB" id="A0A0K1PZP6"/>
<dbReference type="RefSeq" id="WP_146650211.1">
    <property type="nucleotide sequence ID" value="NZ_CP012333.1"/>
</dbReference>
<dbReference type="OrthoDB" id="4568976at2"/>
<sequence length="320" mass="34877">MPNILVYMLTAPISREGSSGLPRWLDTLEGCPFNGHVERALWGGFHADRLGYAFVAGYEAALGRLFEHASAQQPEGTAPLVAHPGGRRRLALGATEAGGAHPRAITTRLDKEGGALVLRGEKTFVTLAPVADAMLVVASRGPAADGTNRLRLVRVSTSARGLRIEPRKETPFAPEIPHARVTFENVVVEPDAVLPGDGYAHWLKPFRTIEDVHVLAAAVGYLLGVSRAHGWDRAVATELASLALSLVDLGARDPSNPLTHVLLAGTFSQARHLVERVEPFWAKTHDEERDRWQRDRPLLDVAEMVRQKRTQAAFEALGMR</sequence>
<dbReference type="InterPro" id="IPR046373">
    <property type="entry name" value="Acyl-CoA_Oxase/DH_mid-dom_sf"/>
</dbReference>
<keyword evidence="3" id="KW-1185">Reference proteome</keyword>
<dbReference type="EMBL" id="CP012333">
    <property type="protein sequence ID" value="AKU98998.1"/>
    <property type="molecule type" value="Genomic_DNA"/>
</dbReference>
<dbReference type="KEGG" id="llu:AKJ09_05662"/>
<feature type="domain" description="Acyl-CoA oxidase/dehydrogenase middle" evidence="1">
    <location>
        <begin position="92"/>
        <end position="186"/>
    </location>
</feature>
<protein>
    <submittedName>
        <fullName evidence="2">Acyl-CoA dehydrogenase</fullName>
    </submittedName>
</protein>
<evidence type="ECO:0000259" key="1">
    <source>
        <dbReference type="Pfam" id="PF02770"/>
    </source>
</evidence>
<dbReference type="SUPFAM" id="SSF56645">
    <property type="entry name" value="Acyl-CoA dehydrogenase NM domain-like"/>
    <property type="match status" value="1"/>
</dbReference>
<dbReference type="GO" id="GO:0016627">
    <property type="term" value="F:oxidoreductase activity, acting on the CH-CH group of donors"/>
    <property type="evidence" value="ECO:0007669"/>
    <property type="project" value="InterPro"/>
</dbReference>
<organism evidence="2 3">
    <name type="scientific">Labilithrix luteola</name>
    <dbReference type="NCBI Taxonomy" id="1391654"/>
    <lineage>
        <taxon>Bacteria</taxon>
        <taxon>Pseudomonadati</taxon>
        <taxon>Myxococcota</taxon>
        <taxon>Polyangia</taxon>
        <taxon>Polyangiales</taxon>
        <taxon>Labilitrichaceae</taxon>
        <taxon>Labilithrix</taxon>
    </lineage>
</organism>
<reference evidence="2 3" key="1">
    <citation type="submission" date="2015-08" db="EMBL/GenBank/DDBJ databases">
        <authorList>
            <person name="Babu N.S."/>
            <person name="Beckwith C.J."/>
            <person name="Beseler K.G."/>
            <person name="Brison A."/>
            <person name="Carone J.V."/>
            <person name="Caskin T.P."/>
            <person name="Diamond M."/>
            <person name="Durham M.E."/>
            <person name="Foxe J.M."/>
            <person name="Go M."/>
            <person name="Henderson B.A."/>
            <person name="Jones I.B."/>
            <person name="McGettigan J.A."/>
            <person name="Micheletti S.J."/>
            <person name="Nasrallah M.E."/>
            <person name="Ortiz D."/>
            <person name="Piller C.R."/>
            <person name="Privatt S.R."/>
            <person name="Schneider S.L."/>
            <person name="Sharp S."/>
            <person name="Smith T.C."/>
            <person name="Stanton J.D."/>
            <person name="Ullery H.E."/>
            <person name="Wilson R.J."/>
            <person name="Serrano M.G."/>
            <person name="Buck G."/>
            <person name="Lee V."/>
            <person name="Wang Y."/>
            <person name="Carvalho R."/>
            <person name="Voegtly L."/>
            <person name="Shi R."/>
            <person name="Duckworth R."/>
            <person name="Johnson A."/>
            <person name="Loviza R."/>
            <person name="Walstead R."/>
            <person name="Shah Z."/>
            <person name="Kiflezghi M."/>
            <person name="Wade K."/>
            <person name="Ball S.L."/>
            <person name="Bradley K.W."/>
            <person name="Asai D.J."/>
            <person name="Bowman C.A."/>
            <person name="Russell D.A."/>
            <person name="Pope W.H."/>
            <person name="Jacobs-Sera D."/>
            <person name="Hendrix R.W."/>
            <person name="Hatfull G.F."/>
        </authorList>
    </citation>
    <scope>NUCLEOTIDE SEQUENCE [LARGE SCALE GENOMIC DNA]</scope>
    <source>
        <strain evidence="2 3">DSM 27648</strain>
    </source>
</reference>
<evidence type="ECO:0000313" key="2">
    <source>
        <dbReference type="EMBL" id="AKU98998.1"/>
    </source>
</evidence>
<evidence type="ECO:0000313" key="3">
    <source>
        <dbReference type="Proteomes" id="UP000064967"/>
    </source>
</evidence>
<proteinExistence type="predicted"/>
<dbReference type="InterPro" id="IPR009100">
    <property type="entry name" value="AcylCoA_DH/oxidase_NM_dom_sf"/>
</dbReference>
<gene>
    <name evidence="2" type="ORF">AKJ09_05662</name>
</gene>
<dbReference type="InterPro" id="IPR006091">
    <property type="entry name" value="Acyl-CoA_Oxase/DH_mid-dom"/>
</dbReference>
<dbReference type="Gene3D" id="2.40.110.10">
    <property type="entry name" value="Butyryl-CoA Dehydrogenase, subunit A, domain 2"/>
    <property type="match status" value="1"/>
</dbReference>